<dbReference type="PANTHER" id="PTHR10165:SF197">
    <property type="entry name" value="FI04477P-RELATED"/>
    <property type="match status" value="1"/>
</dbReference>
<dbReference type="InterPro" id="IPR000326">
    <property type="entry name" value="PAP2/HPO"/>
</dbReference>
<feature type="domain" description="Phosphatidic acid phosphatase type 2/haloperoxidase" evidence="7">
    <location>
        <begin position="34"/>
        <end position="184"/>
    </location>
</feature>
<name>A0AAW1TIX8_9CUCU</name>
<evidence type="ECO:0000256" key="2">
    <source>
        <dbReference type="ARBA" id="ARBA00008816"/>
    </source>
</evidence>
<keyword evidence="9" id="KW-1185">Reference proteome</keyword>
<evidence type="ECO:0000313" key="8">
    <source>
        <dbReference type="EMBL" id="KAK9869318.1"/>
    </source>
</evidence>
<sequence length="213" mass="24577">MILTEYFNCPKTNKEVRFLGKIIPNWIVNTYCVIGVFAFGMACSQLTTDIIKYTVGRLRPHFYTVCVPNINCTSELLVNNHTYFTDFTCTNELYKDNKQIMKEMRLSFPSGHSSFSMFTMTYFGIYLHKRMTWDGSKLLRHTLQFLAVLAAVFTGMTRISDYKHHWSDVLGGLSLGCVVAVITGCFIDVKKPYTALKTLEPYSYEDYLSIHRE</sequence>
<evidence type="ECO:0000256" key="5">
    <source>
        <dbReference type="ARBA" id="ARBA00023136"/>
    </source>
</evidence>
<comment type="subcellular location">
    <subcellularLocation>
        <location evidence="1">Membrane</location>
        <topology evidence="1">Multi-pass membrane protein</topology>
    </subcellularLocation>
</comment>
<dbReference type="PANTHER" id="PTHR10165">
    <property type="entry name" value="LIPID PHOSPHATE PHOSPHATASE"/>
    <property type="match status" value="1"/>
</dbReference>
<accession>A0AAW1TIX8</accession>
<keyword evidence="5 6" id="KW-0472">Membrane</keyword>
<evidence type="ECO:0000256" key="3">
    <source>
        <dbReference type="ARBA" id="ARBA00022692"/>
    </source>
</evidence>
<keyword evidence="3 6" id="KW-0812">Transmembrane</keyword>
<evidence type="ECO:0000256" key="1">
    <source>
        <dbReference type="ARBA" id="ARBA00004141"/>
    </source>
</evidence>
<evidence type="ECO:0000256" key="6">
    <source>
        <dbReference type="SAM" id="Phobius"/>
    </source>
</evidence>
<dbReference type="Gene3D" id="1.20.144.10">
    <property type="entry name" value="Phosphatidic acid phosphatase type 2/haloperoxidase"/>
    <property type="match status" value="1"/>
</dbReference>
<feature type="transmembrane region" description="Helical" evidence="6">
    <location>
        <begin position="138"/>
        <end position="157"/>
    </location>
</feature>
<dbReference type="CDD" id="cd03384">
    <property type="entry name" value="PAP2_wunen"/>
    <property type="match status" value="1"/>
</dbReference>
<protein>
    <recommendedName>
        <fullName evidence="7">Phosphatidic acid phosphatase type 2/haloperoxidase domain-containing protein</fullName>
    </recommendedName>
</protein>
<comment type="similarity">
    <text evidence="2">Belongs to the PA-phosphatase related phosphoesterase family.</text>
</comment>
<evidence type="ECO:0000313" key="9">
    <source>
        <dbReference type="Proteomes" id="UP001431783"/>
    </source>
</evidence>
<dbReference type="InterPro" id="IPR043216">
    <property type="entry name" value="PAP-like"/>
</dbReference>
<gene>
    <name evidence="8" type="ORF">WA026_003071</name>
</gene>
<proteinExistence type="inferred from homology"/>
<dbReference type="GO" id="GO:0046839">
    <property type="term" value="P:phospholipid dephosphorylation"/>
    <property type="evidence" value="ECO:0007669"/>
    <property type="project" value="TreeGrafter"/>
</dbReference>
<dbReference type="SMART" id="SM00014">
    <property type="entry name" value="acidPPc"/>
    <property type="match status" value="1"/>
</dbReference>
<dbReference type="Proteomes" id="UP001431783">
    <property type="component" value="Unassembled WGS sequence"/>
</dbReference>
<reference evidence="8 9" key="1">
    <citation type="submission" date="2023-03" db="EMBL/GenBank/DDBJ databases">
        <title>Genome insight into feeding habits of ladybird beetles.</title>
        <authorList>
            <person name="Li H.-S."/>
            <person name="Huang Y.-H."/>
            <person name="Pang H."/>
        </authorList>
    </citation>
    <scope>NUCLEOTIDE SEQUENCE [LARGE SCALE GENOMIC DNA]</scope>
    <source>
        <strain evidence="8">SYSU_2023b</strain>
        <tissue evidence="8">Whole body</tissue>
    </source>
</reference>
<feature type="transmembrane region" description="Helical" evidence="6">
    <location>
        <begin position="26"/>
        <end position="47"/>
    </location>
</feature>
<dbReference type="GO" id="GO:0008195">
    <property type="term" value="F:phosphatidate phosphatase activity"/>
    <property type="evidence" value="ECO:0007669"/>
    <property type="project" value="TreeGrafter"/>
</dbReference>
<organism evidence="8 9">
    <name type="scientific">Henosepilachna vigintioctopunctata</name>
    <dbReference type="NCBI Taxonomy" id="420089"/>
    <lineage>
        <taxon>Eukaryota</taxon>
        <taxon>Metazoa</taxon>
        <taxon>Ecdysozoa</taxon>
        <taxon>Arthropoda</taxon>
        <taxon>Hexapoda</taxon>
        <taxon>Insecta</taxon>
        <taxon>Pterygota</taxon>
        <taxon>Neoptera</taxon>
        <taxon>Endopterygota</taxon>
        <taxon>Coleoptera</taxon>
        <taxon>Polyphaga</taxon>
        <taxon>Cucujiformia</taxon>
        <taxon>Coccinelloidea</taxon>
        <taxon>Coccinellidae</taxon>
        <taxon>Epilachninae</taxon>
        <taxon>Epilachnini</taxon>
        <taxon>Henosepilachna</taxon>
    </lineage>
</organism>
<evidence type="ECO:0000259" key="7">
    <source>
        <dbReference type="SMART" id="SM00014"/>
    </source>
</evidence>
<feature type="transmembrane region" description="Helical" evidence="6">
    <location>
        <begin position="169"/>
        <end position="189"/>
    </location>
</feature>
<dbReference type="Pfam" id="PF01569">
    <property type="entry name" value="PAP2"/>
    <property type="match status" value="1"/>
</dbReference>
<dbReference type="SUPFAM" id="SSF48317">
    <property type="entry name" value="Acid phosphatase/Vanadium-dependent haloperoxidase"/>
    <property type="match status" value="1"/>
</dbReference>
<dbReference type="EMBL" id="JARQZJ010000001">
    <property type="protein sequence ID" value="KAK9869318.1"/>
    <property type="molecule type" value="Genomic_DNA"/>
</dbReference>
<dbReference type="AlphaFoldDB" id="A0AAW1TIX8"/>
<evidence type="ECO:0000256" key="4">
    <source>
        <dbReference type="ARBA" id="ARBA00022989"/>
    </source>
</evidence>
<dbReference type="GO" id="GO:0007165">
    <property type="term" value="P:signal transduction"/>
    <property type="evidence" value="ECO:0007669"/>
    <property type="project" value="TreeGrafter"/>
</dbReference>
<dbReference type="GO" id="GO:0005886">
    <property type="term" value="C:plasma membrane"/>
    <property type="evidence" value="ECO:0007669"/>
    <property type="project" value="TreeGrafter"/>
</dbReference>
<comment type="caution">
    <text evidence="8">The sequence shown here is derived from an EMBL/GenBank/DDBJ whole genome shotgun (WGS) entry which is preliminary data.</text>
</comment>
<keyword evidence="4 6" id="KW-1133">Transmembrane helix</keyword>
<dbReference type="GO" id="GO:0006644">
    <property type="term" value="P:phospholipid metabolic process"/>
    <property type="evidence" value="ECO:0007669"/>
    <property type="project" value="InterPro"/>
</dbReference>
<dbReference type="InterPro" id="IPR036938">
    <property type="entry name" value="PAP2/HPO_sf"/>
</dbReference>